<feature type="non-terminal residue" evidence="1">
    <location>
        <position position="33"/>
    </location>
</feature>
<dbReference type="AlphaFoldDB" id="A0A381XJC7"/>
<evidence type="ECO:0000313" key="1">
    <source>
        <dbReference type="EMBL" id="SVA64612.1"/>
    </source>
</evidence>
<dbReference type="EMBL" id="UINC01015323">
    <property type="protein sequence ID" value="SVA64612.1"/>
    <property type="molecule type" value="Genomic_DNA"/>
</dbReference>
<name>A0A381XJC7_9ZZZZ</name>
<accession>A0A381XJC7</accession>
<gene>
    <name evidence="1" type="ORF">METZ01_LOCUS117466</name>
</gene>
<sequence length="33" mass="3706">VVVARYQIGQANLSSLTLNLHYSDVKRVECSQN</sequence>
<reference evidence="1" key="1">
    <citation type="submission" date="2018-05" db="EMBL/GenBank/DDBJ databases">
        <authorList>
            <person name="Lanie J.A."/>
            <person name="Ng W.-L."/>
            <person name="Kazmierczak K.M."/>
            <person name="Andrzejewski T.M."/>
            <person name="Davidsen T.M."/>
            <person name="Wayne K.J."/>
            <person name="Tettelin H."/>
            <person name="Glass J.I."/>
            <person name="Rusch D."/>
            <person name="Podicherti R."/>
            <person name="Tsui H.-C.T."/>
            <person name="Winkler M.E."/>
        </authorList>
    </citation>
    <scope>NUCLEOTIDE SEQUENCE</scope>
</reference>
<proteinExistence type="predicted"/>
<organism evidence="1">
    <name type="scientific">marine metagenome</name>
    <dbReference type="NCBI Taxonomy" id="408172"/>
    <lineage>
        <taxon>unclassified sequences</taxon>
        <taxon>metagenomes</taxon>
        <taxon>ecological metagenomes</taxon>
    </lineage>
</organism>
<protein>
    <submittedName>
        <fullName evidence="1">Uncharacterized protein</fullName>
    </submittedName>
</protein>
<feature type="non-terminal residue" evidence="1">
    <location>
        <position position="1"/>
    </location>
</feature>